<reference evidence="4" key="1">
    <citation type="submission" date="2022-08" db="EMBL/GenBank/DDBJ databases">
        <authorList>
            <person name="Gutierrez-Valencia J."/>
        </authorList>
    </citation>
    <scope>NUCLEOTIDE SEQUENCE</scope>
</reference>
<evidence type="ECO:0000313" key="5">
    <source>
        <dbReference type="Proteomes" id="UP001154282"/>
    </source>
</evidence>
<evidence type="ECO:0000313" key="4">
    <source>
        <dbReference type="EMBL" id="CAI0442355.1"/>
    </source>
</evidence>
<sequence length="855" mass="93030">MQISDSSEIVSELQSSPPDAEVFSEFQLLVEKFDPILVHIRNSQSAVAKEPVRKAIKSLDRELGNAKALIANCASESRWVVPIKRVEEMTRDLGRSLGLVLFAGIDLPIEIKETVAALHRELMNRRFGTTSVSSSPTRSQSNFSAANLSPKSSQESSGVVNELESVIAEQGAATLSSEDVALQLKYGNDEEFRLAIMGLQNLIGNEMVDREWIDDEGILVILFNRVGSSKADTRLAVIQTLRNLALTYPEIKDRMGDAGNLSLLVQSLARNMDEGREAVELLLQLSEVSLVRRRIGKVQGCIVMLVAMTLNRDDPTTTASADAAAKLLDSLSSNVQSALHMAEAGYFYPLVHHLKEGSDMSKILMATALCRMELTDQSRSSIGEDGAIEHLVNMFKAGKLEAKLSALSALHNLSRFEDNIKRLISSGIVVPLLQLLFSVTSVLMTLREPASAILARIAESESILIHQDVAAQQMLSLLNLSSPVIQCHLLKALNSIASHSSASKVRKKMKENGAIHLLLPFLTETNSNIRAAALNFLYTLSKDSAEELMEQIGEYHHLCNIINLISSSLVSETEKAAAIGILSNIPVNDKKATEMFKKANLLPILISVMNSSSSSSTSPQTRDWLAESIAGVLIRFTIPSDKKLQLLAAELGLIPLLVKLLSPGFPSVARQRAATSLAQLSQNSLTLSKSRRPKWKCMPPSADTICKVHGGCCSVKSTFCLVKAGAVRPLIQMLTVEEGGERDAGEEGCAAAALTALATLLEDEIWEKGISFLAAETSAVQAIVRALGSKDVKAQERALWVLERIFRNEEFRGEYGGPAQVLLIDLAQTGDPRLKSSIAKVLAQLELLQFQSSYF</sequence>
<dbReference type="PROSITE" id="PS50176">
    <property type="entry name" value="ARM_REPEAT"/>
    <property type="match status" value="1"/>
</dbReference>
<proteinExistence type="predicted"/>
<dbReference type="InterPro" id="IPR000225">
    <property type="entry name" value="Armadillo"/>
</dbReference>
<dbReference type="SMART" id="SM00185">
    <property type="entry name" value="ARM"/>
    <property type="match status" value="8"/>
</dbReference>
<dbReference type="PANTHER" id="PTHR45958">
    <property type="entry name" value="RING-TYPE E3 UBIQUITIN TRANSFERASE"/>
    <property type="match status" value="1"/>
</dbReference>
<dbReference type="InterPro" id="IPR016024">
    <property type="entry name" value="ARM-type_fold"/>
</dbReference>
<protein>
    <submittedName>
        <fullName evidence="4">Uncharacterized protein</fullName>
    </submittedName>
</protein>
<keyword evidence="5" id="KW-1185">Reference proteome</keyword>
<feature type="compositionally biased region" description="Low complexity" evidence="3">
    <location>
        <begin position="129"/>
        <end position="141"/>
    </location>
</feature>
<dbReference type="SUPFAM" id="SSF48371">
    <property type="entry name" value="ARM repeat"/>
    <property type="match status" value="2"/>
</dbReference>
<dbReference type="Gene3D" id="1.25.10.10">
    <property type="entry name" value="Leucine-rich Repeat Variant"/>
    <property type="match status" value="3"/>
</dbReference>
<comment type="caution">
    <text evidence="4">The sequence shown here is derived from an EMBL/GenBank/DDBJ whole genome shotgun (WGS) entry which is preliminary data.</text>
</comment>
<dbReference type="PANTHER" id="PTHR45958:SF12">
    <property type="entry name" value="OS01G0948500 PROTEIN"/>
    <property type="match status" value="1"/>
</dbReference>
<organism evidence="4 5">
    <name type="scientific">Linum tenue</name>
    <dbReference type="NCBI Taxonomy" id="586396"/>
    <lineage>
        <taxon>Eukaryota</taxon>
        <taxon>Viridiplantae</taxon>
        <taxon>Streptophyta</taxon>
        <taxon>Embryophyta</taxon>
        <taxon>Tracheophyta</taxon>
        <taxon>Spermatophyta</taxon>
        <taxon>Magnoliopsida</taxon>
        <taxon>eudicotyledons</taxon>
        <taxon>Gunneridae</taxon>
        <taxon>Pentapetalae</taxon>
        <taxon>rosids</taxon>
        <taxon>fabids</taxon>
        <taxon>Malpighiales</taxon>
        <taxon>Linaceae</taxon>
        <taxon>Linum</taxon>
    </lineage>
</organism>
<evidence type="ECO:0000256" key="1">
    <source>
        <dbReference type="ARBA" id="ARBA00022737"/>
    </source>
</evidence>
<dbReference type="AlphaFoldDB" id="A0AAV0M7N2"/>
<keyword evidence="1" id="KW-0677">Repeat</keyword>
<evidence type="ECO:0000256" key="2">
    <source>
        <dbReference type="PROSITE-ProRule" id="PRU00259"/>
    </source>
</evidence>
<feature type="repeat" description="ARM" evidence="2">
    <location>
        <begin position="386"/>
        <end position="428"/>
    </location>
</feature>
<dbReference type="EMBL" id="CAMGYJ010000007">
    <property type="protein sequence ID" value="CAI0442355.1"/>
    <property type="molecule type" value="Genomic_DNA"/>
</dbReference>
<accession>A0AAV0M7N2</accession>
<name>A0AAV0M7N2_9ROSI</name>
<feature type="compositionally biased region" description="Polar residues" evidence="3">
    <location>
        <begin position="142"/>
        <end position="155"/>
    </location>
</feature>
<dbReference type="Proteomes" id="UP001154282">
    <property type="component" value="Unassembled WGS sequence"/>
</dbReference>
<gene>
    <name evidence="4" type="ORF">LITE_LOCUS27229</name>
</gene>
<dbReference type="InterPro" id="IPR052608">
    <property type="entry name" value="U-box_domain_protein"/>
</dbReference>
<dbReference type="InterPro" id="IPR011989">
    <property type="entry name" value="ARM-like"/>
</dbReference>
<evidence type="ECO:0000256" key="3">
    <source>
        <dbReference type="SAM" id="MobiDB-lite"/>
    </source>
</evidence>
<feature type="region of interest" description="Disordered" evidence="3">
    <location>
        <begin position="129"/>
        <end position="155"/>
    </location>
</feature>